<dbReference type="SUPFAM" id="SSF46894">
    <property type="entry name" value="C-terminal effector domain of the bipartite response regulators"/>
    <property type="match status" value="1"/>
</dbReference>
<dbReference type="InterPro" id="IPR016032">
    <property type="entry name" value="Sig_transdc_resp-reg_C-effctor"/>
</dbReference>
<evidence type="ECO:0000313" key="1">
    <source>
        <dbReference type="EMBL" id="MFC7600174.1"/>
    </source>
</evidence>
<keyword evidence="2" id="KW-1185">Reference proteome</keyword>
<dbReference type="RefSeq" id="WP_343971273.1">
    <property type="nucleotide sequence ID" value="NZ_BAAAGK010000088.1"/>
</dbReference>
<evidence type="ECO:0000313" key="2">
    <source>
        <dbReference type="Proteomes" id="UP001596514"/>
    </source>
</evidence>
<accession>A0ABW2SWW5</accession>
<organism evidence="1 2">
    <name type="scientific">Streptosporangium amethystogenes subsp. fukuiense</name>
    <dbReference type="NCBI Taxonomy" id="698418"/>
    <lineage>
        <taxon>Bacteria</taxon>
        <taxon>Bacillati</taxon>
        <taxon>Actinomycetota</taxon>
        <taxon>Actinomycetes</taxon>
        <taxon>Streptosporangiales</taxon>
        <taxon>Streptosporangiaceae</taxon>
        <taxon>Streptosporangium</taxon>
    </lineage>
</organism>
<dbReference type="EMBL" id="JBHTEE010000001">
    <property type="protein sequence ID" value="MFC7600174.1"/>
    <property type="molecule type" value="Genomic_DNA"/>
</dbReference>
<dbReference type="Gene3D" id="1.10.10.10">
    <property type="entry name" value="Winged helix-like DNA-binding domain superfamily/Winged helix DNA-binding domain"/>
    <property type="match status" value="1"/>
</dbReference>
<gene>
    <name evidence="1" type="ORF">ACFQVD_08645</name>
</gene>
<sequence>MAAATWLLRFFTPASPLEGLGVCAFRGAGAVLAPGTVKNHIAAIPRKTGSRNRVAIAAWAWATGRAEP</sequence>
<evidence type="ECO:0008006" key="3">
    <source>
        <dbReference type="Google" id="ProtNLM"/>
    </source>
</evidence>
<protein>
    <recommendedName>
        <fullName evidence="3">HTH luxR-type domain-containing protein</fullName>
    </recommendedName>
</protein>
<proteinExistence type="predicted"/>
<name>A0ABW2SWW5_9ACTN</name>
<dbReference type="InterPro" id="IPR036388">
    <property type="entry name" value="WH-like_DNA-bd_sf"/>
</dbReference>
<reference evidence="2" key="1">
    <citation type="journal article" date="2019" name="Int. J. Syst. Evol. Microbiol.">
        <title>The Global Catalogue of Microorganisms (GCM) 10K type strain sequencing project: providing services to taxonomists for standard genome sequencing and annotation.</title>
        <authorList>
            <consortium name="The Broad Institute Genomics Platform"/>
            <consortium name="The Broad Institute Genome Sequencing Center for Infectious Disease"/>
            <person name="Wu L."/>
            <person name="Ma J."/>
        </authorList>
    </citation>
    <scope>NUCLEOTIDE SEQUENCE [LARGE SCALE GENOMIC DNA]</scope>
    <source>
        <strain evidence="2">JCM 10083</strain>
    </source>
</reference>
<comment type="caution">
    <text evidence="1">The sequence shown here is derived from an EMBL/GenBank/DDBJ whole genome shotgun (WGS) entry which is preliminary data.</text>
</comment>
<dbReference type="Proteomes" id="UP001596514">
    <property type="component" value="Unassembled WGS sequence"/>
</dbReference>